<sequence>MSTTTIRLDDEMKMRITKAAERAGKTSHAFIVEAIAQTVEQAERSDEFHRVADERWARIVATGQTNSWEEMRAQLQSRAQEIDRPKPAAKKAARKASPPKPARGQAGR</sequence>
<dbReference type="InterPro" id="IPR002145">
    <property type="entry name" value="CopG"/>
</dbReference>
<organism evidence="3 4">
    <name type="scientific">Aquincola agrisoli</name>
    <dbReference type="NCBI Taxonomy" id="3119538"/>
    <lineage>
        <taxon>Bacteria</taxon>
        <taxon>Pseudomonadati</taxon>
        <taxon>Pseudomonadota</taxon>
        <taxon>Betaproteobacteria</taxon>
        <taxon>Burkholderiales</taxon>
        <taxon>Sphaerotilaceae</taxon>
        <taxon>Aquincola</taxon>
    </lineage>
</organism>
<dbReference type="Proteomes" id="UP001336250">
    <property type="component" value="Unassembled WGS sequence"/>
</dbReference>
<dbReference type="SUPFAM" id="SSF47598">
    <property type="entry name" value="Ribbon-helix-helix"/>
    <property type="match status" value="1"/>
</dbReference>
<reference evidence="3 4" key="1">
    <citation type="submission" date="2024-02" db="EMBL/GenBank/DDBJ databases">
        <title>Genome sequence of Aquincola sp. MAHUQ-54.</title>
        <authorList>
            <person name="Huq M.A."/>
        </authorList>
    </citation>
    <scope>NUCLEOTIDE SEQUENCE [LARGE SCALE GENOMIC DNA]</scope>
    <source>
        <strain evidence="3 4">MAHUQ-54</strain>
    </source>
</reference>
<feature type="compositionally biased region" description="Polar residues" evidence="1">
    <location>
        <begin position="64"/>
        <end position="79"/>
    </location>
</feature>
<comment type="caution">
    <text evidence="3">The sequence shown here is derived from an EMBL/GenBank/DDBJ whole genome shotgun (WGS) entry which is preliminary data.</text>
</comment>
<proteinExistence type="predicted"/>
<gene>
    <name evidence="3" type="ORF">V4F39_09910</name>
</gene>
<dbReference type="AlphaFoldDB" id="A0AAW9QFQ4"/>
<dbReference type="Pfam" id="PF01402">
    <property type="entry name" value="RHH_1"/>
    <property type="match status" value="1"/>
</dbReference>
<dbReference type="Gene3D" id="1.10.1220.10">
    <property type="entry name" value="Met repressor-like"/>
    <property type="match status" value="1"/>
</dbReference>
<dbReference type="CDD" id="cd21631">
    <property type="entry name" value="RHH_CopG_NikR-like"/>
    <property type="match status" value="1"/>
</dbReference>
<evidence type="ECO:0000256" key="1">
    <source>
        <dbReference type="SAM" id="MobiDB-lite"/>
    </source>
</evidence>
<dbReference type="InterPro" id="IPR013321">
    <property type="entry name" value="Arc_rbn_hlx_hlx"/>
</dbReference>
<dbReference type="InterPro" id="IPR010985">
    <property type="entry name" value="Ribbon_hlx_hlx"/>
</dbReference>
<protein>
    <submittedName>
        <fullName evidence="3">Ribbon-helix-helix protein, CopG family</fullName>
    </submittedName>
</protein>
<dbReference type="RefSeq" id="WP_332289183.1">
    <property type="nucleotide sequence ID" value="NZ_JAZIBG010000023.1"/>
</dbReference>
<dbReference type="GO" id="GO:0006355">
    <property type="term" value="P:regulation of DNA-templated transcription"/>
    <property type="evidence" value="ECO:0007669"/>
    <property type="project" value="InterPro"/>
</dbReference>
<feature type="region of interest" description="Disordered" evidence="1">
    <location>
        <begin position="64"/>
        <end position="108"/>
    </location>
</feature>
<feature type="domain" description="Ribbon-helix-helix protein CopG" evidence="2">
    <location>
        <begin position="4"/>
        <end position="41"/>
    </location>
</feature>
<name>A0AAW9QFQ4_9BURK</name>
<accession>A0AAW9QFQ4</accession>
<evidence type="ECO:0000259" key="2">
    <source>
        <dbReference type="Pfam" id="PF01402"/>
    </source>
</evidence>
<evidence type="ECO:0000313" key="3">
    <source>
        <dbReference type="EMBL" id="MEF7614222.1"/>
    </source>
</evidence>
<dbReference type="EMBL" id="JAZIBG010000023">
    <property type="protein sequence ID" value="MEF7614222.1"/>
    <property type="molecule type" value="Genomic_DNA"/>
</dbReference>
<evidence type="ECO:0000313" key="4">
    <source>
        <dbReference type="Proteomes" id="UP001336250"/>
    </source>
</evidence>
<keyword evidence="4" id="KW-1185">Reference proteome</keyword>